<name>A0A3Q7JWK4_SOLLC</name>
<dbReference type="PANTHER" id="PTHR11439:SF481">
    <property type="entry name" value="REVERSE TRANSCRIPTASE TY1_COPIA-TYPE DOMAIN-CONTAINING PROTEIN"/>
    <property type="match status" value="1"/>
</dbReference>
<dbReference type="Gramene" id="Solyc12g049447.1.1">
    <property type="protein sequence ID" value="Solyc12g049447.1.1"/>
    <property type="gene ID" value="Solyc12g049447.1"/>
</dbReference>
<dbReference type="AlphaFoldDB" id="A0A3Q7JWK4"/>
<dbReference type="Proteomes" id="UP000004994">
    <property type="component" value="Chromosome 12"/>
</dbReference>
<proteinExistence type="predicted"/>
<organism evidence="2">
    <name type="scientific">Solanum lycopersicum</name>
    <name type="common">Tomato</name>
    <name type="synonym">Lycopersicon esculentum</name>
    <dbReference type="NCBI Taxonomy" id="4081"/>
    <lineage>
        <taxon>Eukaryota</taxon>
        <taxon>Viridiplantae</taxon>
        <taxon>Streptophyta</taxon>
        <taxon>Embryophyta</taxon>
        <taxon>Tracheophyta</taxon>
        <taxon>Spermatophyta</taxon>
        <taxon>Magnoliopsida</taxon>
        <taxon>eudicotyledons</taxon>
        <taxon>Gunneridae</taxon>
        <taxon>Pentapetalae</taxon>
        <taxon>asterids</taxon>
        <taxon>lamiids</taxon>
        <taxon>Solanales</taxon>
        <taxon>Solanaceae</taxon>
        <taxon>Solanoideae</taxon>
        <taxon>Solaneae</taxon>
        <taxon>Solanum</taxon>
        <taxon>Solanum subgen. Lycopersicon</taxon>
    </lineage>
</organism>
<evidence type="ECO:0000313" key="3">
    <source>
        <dbReference type="Proteomes" id="UP000004994"/>
    </source>
</evidence>
<dbReference type="PANTHER" id="PTHR11439">
    <property type="entry name" value="GAG-POL-RELATED RETROTRANSPOSON"/>
    <property type="match status" value="1"/>
</dbReference>
<feature type="region of interest" description="Disordered" evidence="1">
    <location>
        <begin position="1"/>
        <end position="36"/>
    </location>
</feature>
<sequence length="155" mass="17225">MEDEAFPSEEVSQSLANSHSLTNRPSHSSRNSSDTNPRCSILTLLVPDSEQPVELLHEMATPLNVNEQLQLDDGIEKSEGSYFRSLVIFCRNDFKVMHRPSKHHLGAAKRILRYVAGLQDLDYAITWSSKKQSTTVLSSSEAEYVAAASSTCQVL</sequence>
<evidence type="ECO:0008006" key="4">
    <source>
        <dbReference type="Google" id="ProtNLM"/>
    </source>
</evidence>
<accession>A0A3Q7JWK4</accession>
<feature type="compositionally biased region" description="Polar residues" evidence="1">
    <location>
        <begin position="10"/>
        <end position="36"/>
    </location>
</feature>
<dbReference type="EnsemblPlants" id="Solyc12g049447.1.1">
    <property type="protein sequence ID" value="Solyc12g049447.1.1"/>
    <property type="gene ID" value="Solyc12g049447.1"/>
</dbReference>
<keyword evidence="3" id="KW-1185">Reference proteome</keyword>
<reference evidence="2" key="2">
    <citation type="submission" date="2019-01" db="UniProtKB">
        <authorList>
            <consortium name="EnsemblPlants"/>
        </authorList>
    </citation>
    <scope>IDENTIFICATION</scope>
    <source>
        <strain evidence="2">cv. Heinz 1706</strain>
    </source>
</reference>
<evidence type="ECO:0000256" key="1">
    <source>
        <dbReference type="SAM" id="MobiDB-lite"/>
    </source>
</evidence>
<protein>
    <recommendedName>
        <fullName evidence="4">Reverse transcriptase Ty1/copia-type domain-containing protein</fullName>
    </recommendedName>
</protein>
<dbReference type="InParanoid" id="A0A3Q7JWK4"/>
<reference evidence="2" key="1">
    <citation type="journal article" date="2012" name="Nature">
        <title>The tomato genome sequence provides insights into fleshy fruit evolution.</title>
        <authorList>
            <consortium name="Tomato Genome Consortium"/>
        </authorList>
    </citation>
    <scope>NUCLEOTIDE SEQUENCE [LARGE SCALE GENOMIC DNA]</scope>
    <source>
        <strain evidence="2">cv. Heinz 1706</strain>
    </source>
</reference>
<evidence type="ECO:0000313" key="2">
    <source>
        <dbReference type="EnsemblPlants" id="Solyc12g049447.1.1"/>
    </source>
</evidence>